<evidence type="ECO:0000313" key="2">
    <source>
        <dbReference type="Proteomes" id="UP001576774"/>
    </source>
</evidence>
<comment type="caution">
    <text evidence="1">The sequence shown here is derived from an EMBL/GenBank/DDBJ whole genome shotgun (WGS) entry which is preliminary data.</text>
</comment>
<gene>
    <name evidence="1" type="ORF">ACE1CC_03380</name>
</gene>
<dbReference type="RefSeq" id="WP_413269064.1">
    <property type="nucleotide sequence ID" value="NZ_JBHFNQ010000028.1"/>
</dbReference>
<protein>
    <submittedName>
        <fullName evidence="1">Uncharacterized protein</fullName>
    </submittedName>
</protein>
<proteinExistence type="predicted"/>
<name>A0ABV4X060_9CYAN</name>
<reference evidence="1 2" key="1">
    <citation type="submission" date="2024-09" db="EMBL/GenBank/DDBJ databases">
        <title>Floridaenema gen nov. (Aerosakkonemataceae, Aerosakkonematales ord. nov., Cyanobacteria) from benthic tropical and subtropical fresh waters, with the description of four new species.</title>
        <authorList>
            <person name="Moretto J.A."/>
            <person name="Berthold D.E."/>
            <person name="Lefler F.W."/>
            <person name="Huang I.-S."/>
            <person name="Laughinghouse H. IV."/>
        </authorList>
    </citation>
    <scope>NUCLEOTIDE SEQUENCE [LARGE SCALE GENOMIC DNA]</scope>
    <source>
        <strain evidence="1 2">BLCC-F46</strain>
    </source>
</reference>
<evidence type="ECO:0000313" key="1">
    <source>
        <dbReference type="EMBL" id="MFB2875916.1"/>
    </source>
</evidence>
<sequence length="165" mass="17821">MSNLIRFTSSLGIFATLFMAIPGFTQSQSTPLAIPRTSPNESFKVIRTSGNCPQSVGIWTAMRQYEGGGEFSAIANTLAIAGPARLVRSNKKFAEFSAPLKSNFASCVGTATSQDETLNLYSFRLENGKVIFLVQLPKDTPTNPSEITIKNVISAQPAVRWAIAD</sequence>
<organism evidence="1 2">
    <name type="scientific">Floridaenema aerugineum BLCC-F46</name>
    <dbReference type="NCBI Taxonomy" id="3153654"/>
    <lineage>
        <taxon>Bacteria</taxon>
        <taxon>Bacillati</taxon>
        <taxon>Cyanobacteriota</taxon>
        <taxon>Cyanophyceae</taxon>
        <taxon>Oscillatoriophycideae</taxon>
        <taxon>Aerosakkonematales</taxon>
        <taxon>Aerosakkonemataceae</taxon>
        <taxon>Floridanema</taxon>
        <taxon>Floridanema aerugineum</taxon>
    </lineage>
</organism>
<keyword evidence="2" id="KW-1185">Reference proteome</keyword>
<dbReference type="EMBL" id="JBHFNQ010000028">
    <property type="protein sequence ID" value="MFB2875916.1"/>
    <property type="molecule type" value="Genomic_DNA"/>
</dbReference>
<accession>A0ABV4X060</accession>
<dbReference type="Proteomes" id="UP001576774">
    <property type="component" value="Unassembled WGS sequence"/>
</dbReference>